<protein>
    <submittedName>
        <fullName evidence="2">NAD(P)H dehydrogenase (Quinone)</fullName>
    </submittedName>
</protein>
<accession>A0A2P8DTP6</accession>
<dbReference type="InterPro" id="IPR036291">
    <property type="entry name" value="NAD(P)-bd_dom_sf"/>
</dbReference>
<comment type="caution">
    <text evidence="2">The sequence shown here is derived from an EMBL/GenBank/DDBJ whole genome shotgun (WGS) entry which is preliminary data.</text>
</comment>
<evidence type="ECO:0000259" key="1">
    <source>
        <dbReference type="Pfam" id="PF13460"/>
    </source>
</evidence>
<dbReference type="RefSeq" id="WP_170134098.1">
    <property type="nucleotide sequence ID" value="NZ_PYGA01000001.1"/>
</dbReference>
<evidence type="ECO:0000313" key="2">
    <source>
        <dbReference type="EMBL" id="PSL00579.1"/>
    </source>
</evidence>
<sequence length="285" mass="29245">MSRPTIAVTGASGAVGAAVVAGLADTGEADVRALVRDPARAPAGADAVRVADYADRAALPQALSGADALVFVSSDGEAAPMLVHHINVLDAAVRAGVGRVVYLSILDVAADSPFCFAPVHRETERILRDTGLPHTVVRASVYGEFFARWIAAAARTGELGLPMGAGRVSLVSRSDVARVLTAAALRVPGGPHLVTGPEGYDLQGLAALAGRLAGTPVRAAGPEPAEFCARLLREGVSPWWAYAFTGMFESIGGQRFAAVTDTAERLTGRAPVPFADTARSMAAPG</sequence>
<dbReference type="Gene3D" id="3.90.25.10">
    <property type="entry name" value="UDP-galactose 4-epimerase, domain 1"/>
    <property type="match status" value="1"/>
</dbReference>
<dbReference type="EMBL" id="PYGA01000001">
    <property type="protein sequence ID" value="PSL00579.1"/>
    <property type="molecule type" value="Genomic_DNA"/>
</dbReference>
<dbReference type="Proteomes" id="UP000240542">
    <property type="component" value="Unassembled WGS sequence"/>
</dbReference>
<gene>
    <name evidence="2" type="ORF">CLV63_10153</name>
</gene>
<dbReference type="Gene3D" id="3.40.50.720">
    <property type="entry name" value="NAD(P)-binding Rossmann-like Domain"/>
    <property type="match status" value="1"/>
</dbReference>
<dbReference type="InterPro" id="IPR016040">
    <property type="entry name" value="NAD(P)-bd_dom"/>
</dbReference>
<dbReference type="InterPro" id="IPR052718">
    <property type="entry name" value="NmrA-type_oxidoreductase"/>
</dbReference>
<reference evidence="2 3" key="1">
    <citation type="submission" date="2018-03" db="EMBL/GenBank/DDBJ databases">
        <title>Genomic Encyclopedia of Archaeal and Bacterial Type Strains, Phase II (KMG-II): from individual species to whole genera.</title>
        <authorList>
            <person name="Goeker M."/>
        </authorList>
    </citation>
    <scope>NUCLEOTIDE SEQUENCE [LARGE SCALE GENOMIC DNA]</scope>
    <source>
        <strain evidence="2 3">DSM 45312</strain>
    </source>
</reference>
<dbReference type="PANTHER" id="PTHR47129:SF1">
    <property type="entry name" value="NMRA-LIKE DOMAIN-CONTAINING PROTEIN"/>
    <property type="match status" value="1"/>
</dbReference>
<keyword evidence="3" id="KW-1185">Reference proteome</keyword>
<proteinExistence type="predicted"/>
<evidence type="ECO:0000313" key="3">
    <source>
        <dbReference type="Proteomes" id="UP000240542"/>
    </source>
</evidence>
<dbReference type="PANTHER" id="PTHR47129">
    <property type="entry name" value="QUINONE OXIDOREDUCTASE 2"/>
    <property type="match status" value="1"/>
</dbReference>
<name>A0A2P8DTP6_9ACTN</name>
<dbReference type="Pfam" id="PF13460">
    <property type="entry name" value="NAD_binding_10"/>
    <property type="match status" value="1"/>
</dbReference>
<feature type="domain" description="NAD(P)-binding" evidence="1">
    <location>
        <begin position="10"/>
        <end position="183"/>
    </location>
</feature>
<dbReference type="SUPFAM" id="SSF51735">
    <property type="entry name" value="NAD(P)-binding Rossmann-fold domains"/>
    <property type="match status" value="1"/>
</dbReference>
<organism evidence="2 3">
    <name type="scientific">Murinocardiopsis flavida</name>
    <dbReference type="NCBI Taxonomy" id="645275"/>
    <lineage>
        <taxon>Bacteria</taxon>
        <taxon>Bacillati</taxon>
        <taxon>Actinomycetota</taxon>
        <taxon>Actinomycetes</taxon>
        <taxon>Streptosporangiales</taxon>
        <taxon>Nocardiopsidaceae</taxon>
        <taxon>Murinocardiopsis</taxon>
    </lineage>
</organism>
<dbReference type="AlphaFoldDB" id="A0A2P8DTP6"/>